<feature type="domain" description="Calcineurin-like phosphoesterase" evidence="3">
    <location>
        <begin position="1"/>
        <end position="165"/>
    </location>
</feature>
<evidence type="ECO:0000256" key="2">
    <source>
        <dbReference type="RuleBase" id="RU362039"/>
    </source>
</evidence>
<dbReference type="InterPro" id="IPR024654">
    <property type="entry name" value="Calcineurin-like_PHP_lpxH"/>
</dbReference>
<reference evidence="4 5" key="1">
    <citation type="submission" date="2017-08" db="EMBL/GenBank/DDBJ databases">
        <title>Fine stratification of microbial communities through a metagenomic profile of the photic zone.</title>
        <authorList>
            <person name="Haro-Moreno J.M."/>
            <person name="Lopez-Perez M."/>
            <person name="De La Torre J."/>
            <person name="Picazo A."/>
            <person name="Camacho A."/>
            <person name="Rodriguez-Valera F."/>
        </authorList>
    </citation>
    <scope>NUCLEOTIDE SEQUENCE [LARGE SCALE GENOMIC DNA]</scope>
    <source>
        <strain evidence="4">MED-G24</strain>
    </source>
</reference>
<dbReference type="InterPro" id="IPR029052">
    <property type="entry name" value="Metallo-depent_PP-like"/>
</dbReference>
<dbReference type="SUPFAM" id="SSF56300">
    <property type="entry name" value="Metallo-dependent phosphatases"/>
    <property type="match status" value="1"/>
</dbReference>
<dbReference type="InterPro" id="IPR000979">
    <property type="entry name" value="Phosphodiesterase_MJ0936/Vps29"/>
</dbReference>
<dbReference type="Pfam" id="PF12850">
    <property type="entry name" value="Metallophos_2"/>
    <property type="match status" value="1"/>
</dbReference>
<dbReference type="EC" id="3.1.4.-" evidence="2"/>
<dbReference type="NCBIfam" id="TIGR00040">
    <property type="entry name" value="yfcE"/>
    <property type="match status" value="1"/>
</dbReference>
<evidence type="ECO:0000313" key="4">
    <source>
        <dbReference type="EMBL" id="PDH40395.1"/>
    </source>
</evidence>
<dbReference type="GO" id="GO:0046872">
    <property type="term" value="F:metal ion binding"/>
    <property type="evidence" value="ECO:0007669"/>
    <property type="project" value="UniProtKB-KW"/>
</dbReference>
<keyword evidence="2" id="KW-0479">Metal-binding</keyword>
<accession>A0A2A5WV40</accession>
<dbReference type="EMBL" id="NTKD01000012">
    <property type="protein sequence ID" value="PDH40395.1"/>
    <property type="molecule type" value="Genomic_DNA"/>
</dbReference>
<protein>
    <recommendedName>
        <fullName evidence="2">Phosphoesterase</fullName>
        <ecNumber evidence="2">3.1.4.-</ecNumber>
    </recommendedName>
</protein>
<proteinExistence type="inferred from homology"/>
<dbReference type="Gene3D" id="3.60.21.10">
    <property type="match status" value="1"/>
</dbReference>
<sequence>MKIGLISDTHIPESTDTLWPQVFEAFEGVECILHGGDIHHFSVLDELEAIAPIYAARGNGEDGGGGRERQPDDPRVRETWLIEKGGFKLGLTHYIPMPEMPPELTVTRWIDRLFPDERPDFLMYGDTHVEQVNWFDGVLCVNPGSPTFPRNLNTQLGTIGLLDLSGTKPSAEIFQLTETGITPFDWENSRRPW</sequence>
<dbReference type="PANTHER" id="PTHR11124">
    <property type="entry name" value="VACUOLAR SORTING PROTEIN VPS29"/>
    <property type="match status" value="1"/>
</dbReference>
<gene>
    <name evidence="4" type="ORF">CNE99_03595</name>
</gene>
<comment type="caution">
    <text evidence="4">The sequence shown here is derived from an EMBL/GenBank/DDBJ whole genome shotgun (WGS) entry which is preliminary data.</text>
</comment>
<evidence type="ECO:0000259" key="3">
    <source>
        <dbReference type="Pfam" id="PF12850"/>
    </source>
</evidence>
<dbReference type="AlphaFoldDB" id="A0A2A5WV40"/>
<evidence type="ECO:0000256" key="1">
    <source>
        <dbReference type="ARBA" id="ARBA00008950"/>
    </source>
</evidence>
<name>A0A2A5WV40_9GAMM</name>
<evidence type="ECO:0000313" key="5">
    <source>
        <dbReference type="Proteomes" id="UP000219327"/>
    </source>
</evidence>
<organism evidence="4 5">
    <name type="scientific">OM182 bacterium MED-G24</name>
    <dbReference type="NCBI Taxonomy" id="1986255"/>
    <lineage>
        <taxon>Bacteria</taxon>
        <taxon>Pseudomonadati</taxon>
        <taxon>Pseudomonadota</taxon>
        <taxon>Gammaproteobacteria</taxon>
        <taxon>OMG group</taxon>
        <taxon>OM182 clade</taxon>
    </lineage>
</organism>
<dbReference type="GO" id="GO:0016787">
    <property type="term" value="F:hydrolase activity"/>
    <property type="evidence" value="ECO:0007669"/>
    <property type="project" value="UniProtKB-UniRule"/>
</dbReference>
<comment type="cofactor">
    <cofactor evidence="2">
        <name>a divalent metal cation</name>
        <dbReference type="ChEBI" id="CHEBI:60240"/>
    </cofactor>
</comment>
<comment type="similarity">
    <text evidence="1 2">Belongs to the metallophosphoesterase superfamily. YfcE family.</text>
</comment>
<dbReference type="Proteomes" id="UP000219327">
    <property type="component" value="Unassembled WGS sequence"/>
</dbReference>